<protein>
    <submittedName>
        <fullName evidence="1">Uncharacterized protein</fullName>
    </submittedName>
</protein>
<evidence type="ECO:0000313" key="2">
    <source>
        <dbReference type="Proteomes" id="UP000242519"/>
    </source>
</evidence>
<reference evidence="1 2" key="1">
    <citation type="submission" date="2017-04" db="EMBL/GenBank/DDBJ databases">
        <title>Draft genome sequence of Marssonina coronaria NL1: causal agent of apple blotch.</title>
        <authorList>
            <person name="Cheng Q."/>
        </authorList>
    </citation>
    <scope>NUCLEOTIDE SEQUENCE [LARGE SCALE GENOMIC DNA]</scope>
    <source>
        <strain evidence="1 2">NL1</strain>
    </source>
</reference>
<evidence type="ECO:0000313" key="1">
    <source>
        <dbReference type="EMBL" id="OWP02933.1"/>
    </source>
</evidence>
<proteinExistence type="predicted"/>
<gene>
    <name evidence="1" type="ORF">B2J93_3513</name>
</gene>
<comment type="caution">
    <text evidence="1">The sequence shown here is derived from an EMBL/GenBank/DDBJ whole genome shotgun (WGS) entry which is preliminary data.</text>
</comment>
<dbReference type="EMBL" id="MZNU01000204">
    <property type="protein sequence ID" value="OWP02933.1"/>
    <property type="molecule type" value="Genomic_DNA"/>
</dbReference>
<name>A0A218Z5Y7_9HELO</name>
<dbReference type="Proteomes" id="UP000242519">
    <property type="component" value="Unassembled WGS sequence"/>
</dbReference>
<keyword evidence="2" id="KW-1185">Reference proteome</keyword>
<dbReference type="AlphaFoldDB" id="A0A218Z5Y7"/>
<dbReference type="InParanoid" id="A0A218Z5Y7"/>
<dbReference type="OrthoDB" id="10459763at2759"/>
<accession>A0A218Z5Y7</accession>
<sequence>MAPILELSSLERRPVLPLQLAPASTCYSSLLRARRGIPGTGQRMVASPPTREAADTYFRTQLTAGDDYRVA</sequence>
<organism evidence="1 2">
    <name type="scientific">Diplocarpon coronariae</name>
    <dbReference type="NCBI Taxonomy" id="2795749"/>
    <lineage>
        <taxon>Eukaryota</taxon>
        <taxon>Fungi</taxon>
        <taxon>Dikarya</taxon>
        <taxon>Ascomycota</taxon>
        <taxon>Pezizomycotina</taxon>
        <taxon>Leotiomycetes</taxon>
        <taxon>Helotiales</taxon>
        <taxon>Drepanopezizaceae</taxon>
        <taxon>Diplocarpon</taxon>
    </lineage>
</organism>